<dbReference type="Proteomes" id="UP000799766">
    <property type="component" value="Unassembled WGS sequence"/>
</dbReference>
<evidence type="ECO:0000313" key="3">
    <source>
        <dbReference type="Proteomes" id="UP000799766"/>
    </source>
</evidence>
<feature type="chain" id="PRO_5025579425" evidence="1">
    <location>
        <begin position="32"/>
        <end position="67"/>
    </location>
</feature>
<protein>
    <submittedName>
        <fullName evidence="2">Uncharacterized protein</fullName>
    </submittedName>
</protein>
<proteinExistence type="predicted"/>
<evidence type="ECO:0000313" key="2">
    <source>
        <dbReference type="EMBL" id="KAF2454360.1"/>
    </source>
</evidence>
<evidence type="ECO:0000256" key="1">
    <source>
        <dbReference type="SAM" id="SignalP"/>
    </source>
</evidence>
<gene>
    <name evidence="2" type="ORF">BDY21DRAFT_353732</name>
</gene>
<sequence>MNWHGLASLRLGYLCFLLVLVFCSCCSSVGGLIRRPSASVSYHIGPGFPTPPFQFFFFFVSAGLGNV</sequence>
<keyword evidence="1" id="KW-0732">Signal</keyword>
<name>A0A6A6NRE7_9PEZI</name>
<dbReference type="EMBL" id="MU001692">
    <property type="protein sequence ID" value="KAF2454360.1"/>
    <property type="molecule type" value="Genomic_DNA"/>
</dbReference>
<dbReference type="AlphaFoldDB" id="A0A6A6NRE7"/>
<feature type="signal peptide" evidence="1">
    <location>
        <begin position="1"/>
        <end position="31"/>
    </location>
</feature>
<keyword evidence="3" id="KW-1185">Reference proteome</keyword>
<reference evidence="2" key="1">
    <citation type="journal article" date="2020" name="Stud. Mycol.">
        <title>101 Dothideomycetes genomes: a test case for predicting lifestyles and emergence of pathogens.</title>
        <authorList>
            <person name="Haridas S."/>
            <person name="Albert R."/>
            <person name="Binder M."/>
            <person name="Bloem J."/>
            <person name="Labutti K."/>
            <person name="Salamov A."/>
            <person name="Andreopoulos B."/>
            <person name="Baker S."/>
            <person name="Barry K."/>
            <person name="Bills G."/>
            <person name="Bluhm B."/>
            <person name="Cannon C."/>
            <person name="Castanera R."/>
            <person name="Culley D."/>
            <person name="Daum C."/>
            <person name="Ezra D."/>
            <person name="Gonzalez J."/>
            <person name="Henrissat B."/>
            <person name="Kuo A."/>
            <person name="Liang C."/>
            <person name="Lipzen A."/>
            <person name="Lutzoni F."/>
            <person name="Magnuson J."/>
            <person name="Mondo S."/>
            <person name="Nolan M."/>
            <person name="Ohm R."/>
            <person name="Pangilinan J."/>
            <person name="Park H.-J."/>
            <person name="Ramirez L."/>
            <person name="Alfaro M."/>
            <person name="Sun H."/>
            <person name="Tritt A."/>
            <person name="Yoshinaga Y."/>
            <person name="Zwiers L.-H."/>
            <person name="Turgeon B."/>
            <person name="Goodwin S."/>
            <person name="Spatafora J."/>
            <person name="Crous P."/>
            <person name="Grigoriev I."/>
        </authorList>
    </citation>
    <scope>NUCLEOTIDE SEQUENCE</scope>
    <source>
        <strain evidence="2">ATCC 16933</strain>
    </source>
</reference>
<organism evidence="2 3">
    <name type="scientific">Lineolata rhizophorae</name>
    <dbReference type="NCBI Taxonomy" id="578093"/>
    <lineage>
        <taxon>Eukaryota</taxon>
        <taxon>Fungi</taxon>
        <taxon>Dikarya</taxon>
        <taxon>Ascomycota</taxon>
        <taxon>Pezizomycotina</taxon>
        <taxon>Dothideomycetes</taxon>
        <taxon>Dothideomycetes incertae sedis</taxon>
        <taxon>Lineolatales</taxon>
        <taxon>Lineolataceae</taxon>
        <taxon>Lineolata</taxon>
    </lineage>
</organism>
<accession>A0A6A6NRE7</accession>